<protein>
    <submittedName>
        <fullName evidence="12">Na+/H+ antiporter</fullName>
    </submittedName>
</protein>
<keyword evidence="8 10" id="KW-0472">Membrane</keyword>
<sequence>MEFFLTILVLLALIGLSNIINHFVPFIPVPLVQIALGAGLAILPFGGDVHLEPDLFFILFIAPLLFNDGKNVSRAALWKLRTPILLLALGLVFVTVAVGGYLINWLIPSIPLPAAFALAAILSPTDVVAVGAMASRVKLPKRIMHLLEGEGLMNDASGLVAFQVAVAATVTGVFSIVDATFQFLWVALGGLFVGAFIAFLIIRLRVLVRRLGMEDITIHMLIQILTPFVVFYIAEHFHLSGILAVVAGGIVHAIERDREESPNQQLKVVSKSTWTVILYLLNGLVFVLLGLQIPKVAKAIIQDPNFNNGQVLLYILIITVFLLVLRFIWVMVSWSVGWYYKNNKHLKPEPRSIGIITVSGVRGAVTLAGAFSIPYTLDNGSDFPERSLIIFLAAGVILLTLVAASILLPLIAKTEKAPKKPERNTKEVKARIKVHKAAIQRLKREMTEENRGAALSLISTYNTTINNIIVKTHPLEASENKQYEEEIRLLALQAKGKLVEKLLKEEKIDRETAYICLEHTHKLEMAVTNRVRYKLLVSWMRFKKVLLLLVRIFSPNKQALRKQSLRRRSKVNKVRIQMIEEAIKVIKENMNEENRMISLAIISEYHRSMARLRKESTEYNSRKRKKTTRDLCYKAFHTERETVQELYEKGEITREIAHNIRKDIALREALTIEENGY</sequence>
<keyword evidence="6 10" id="KW-0915">Sodium</keyword>
<evidence type="ECO:0000256" key="5">
    <source>
        <dbReference type="ARBA" id="ARBA00022989"/>
    </source>
</evidence>
<feature type="transmembrane region" description="Helical" evidence="10">
    <location>
        <begin position="239"/>
        <end position="255"/>
    </location>
</feature>
<evidence type="ECO:0000256" key="10">
    <source>
        <dbReference type="RuleBase" id="RU366002"/>
    </source>
</evidence>
<feature type="transmembrane region" description="Helical" evidence="10">
    <location>
        <begin position="276"/>
        <end position="293"/>
    </location>
</feature>
<dbReference type="GeneID" id="93643313"/>
<dbReference type="Pfam" id="PF00999">
    <property type="entry name" value="Na_H_Exchanger"/>
    <property type="match status" value="1"/>
</dbReference>
<feature type="transmembrane region" description="Helical" evidence="10">
    <location>
        <begin position="313"/>
        <end position="340"/>
    </location>
</feature>
<keyword evidence="9 10" id="KW-0739">Sodium transport</keyword>
<evidence type="ECO:0000256" key="6">
    <source>
        <dbReference type="ARBA" id="ARBA00023053"/>
    </source>
</evidence>
<dbReference type="Proteomes" id="UP000031829">
    <property type="component" value="Chromosome"/>
</dbReference>
<name>A0A0B6ALU4_PRIM2</name>
<dbReference type="GO" id="GO:0051453">
    <property type="term" value="P:regulation of intracellular pH"/>
    <property type="evidence" value="ECO:0007669"/>
    <property type="project" value="TreeGrafter"/>
</dbReference>
<dbReference type="GO" id="GO:0015385">
    <property type="term" value="F:sodium:proton antiporter activity"/>
    <property type="evidence" value="ECO:0007669"/>
    <property type="project" value="InterPro"/>
</dbReference>
<dbReference type="InterPro" id="IPR004705">
    <property type="entry name" value="Cation/H_exchanger_CPA1_bac"/>
</dbReference>
<evidence type="ECO:0000259" key="11">
    <source>
        <dbReference type="Pfam" id="PF00999"/>
    </source>
</evidence>
<dbReference type="GO" id="GO:0098719">
    <property type="term" value="P:sodium ion import across plasma membrane"/>
    <property type="evidence" value="ECO:0007669"/>
    <property type="project" value="TreeGrafter"/>
</dbReference>
<comment type="subcellular location">
    <subcellularLocation>
        <location evidence="1 10">Cell membrane</location>
        <topology evidence="1 10">Multi-pass membrane protein</topology>
    </subcellularLocation>
</comment>
<keyword evidence="10" id="KW-0050">Antiport</keyword>
<dbReference type="Gene3D" id="6.10.140.1330">
    <property type="match status" value="1"/>
</dbReference>
<organism evidence="12 13">
    <name type="scientific">Priestia megaterium (strain ATCC 14581 / DSM 32 / CCUG 1817 / JCM 2506 / NBRC 15308 / NCIMB 9376 / NCTC 10342 / NRRL B-14308 / VKM B-512 / Ford 19)</name>
    <name type="common">Bacillus megaterium</name>
    <dbReference type="NCBI Taxonomy" id="1348623"/>
    <lineage>
        <taxon>Bacteria</taxon>
        <taxon>Bacillati</taxon>
        <taxon>Bacillota</taxon>
        <taxon>Bacilli</taxon>
        <taxon>Bacillales</taxon>
        <taxon>Bacillaceae</taxon>
        <taxon>Priestia</taxon>
    </lineage>
</organism>
<evidence type="ECO:0000256" key="9">
    <source>
        <dbReference type="ARBA" id="ARBA00023201"/>
    </source>
</evidence>
<feature type="transmembrane region" description="Helical" evidence="10">
    <location>
        <begin position="113"/>
        <end position="135"/>
    </location>
</feature>
<keyword evidence="5 10" id="KW-1133">Transmembrane helix</keyword>
<keyword evidence="2 10" id="KW-0813">Transport</keyword>
<dbReference type="NCBIfam" id="TIGR00831">
    <property type="entry name" value="a_cpa1"/>
    <property type="match status" value="1"/>
</dbReference>
<dbReference type="PANTHER" id="PTHR10110">
    <property type="entry name" value="SODIUM/HYDROGEN EXCHANGER"/>
    <property type="match status" value="1"/>
</dbReference>
<dbReference type="InterPro" id="IPR006153">
    <property type="entry name" value="Cation/H_exchanger_TM"/>
</dbReference>
<keyword evidence="3 10" id="KW-1003">Cell membrane</keyword>
<comment type="function">
    <text evidence="10">Na(+)/H(+) antiporter that extrudes sodium in exchange for external protons.</text>
</comment>
<dbReference type="EMBL" id="CP009920">
    <property type="protein sequence ID" value="AJI20799.1"/>
    <property type="molecule type" value="Genomic_DNA"/>
</dbReference>
<gene>
    <name evidence="12" type="ORF">BG04_5365</name>
</gene>
<evidence type="ECO:0000313" key="13">
    <source>
        <dbReference type="Proteomes" id="UP000031829"/>
    </source>
</evidence>
<evidence type="ECO:0000256" key="2">
    <source>
        <dbReference type="ARBA" id="ARBA00022448"/>
    </source>
</evidence>
<dbReference type="RefSeq" id="WP_034651066.1">
    <property type="nucleotide sequence ID" value="NZ_BCVB01000011.1"/>
</dbReference>
<keyword evidence="7 10" id="KW-0406">Ion transport</keyword>
<evidence type="ECO:0000313" key="12">
    <source>
        <dbReference type="EMBL" id="AJI20799.1"/>
    </source>
</evidence>
<proteinExistence type="inferred from homology"/>
<dbReference type="InterPro" id="IPR018422">
    <property type="entry name" value="Cation/H_exchanger_CPA1"/>
</dbReference>
<keyword evidence="4 10" id="KW-0812">Transmembrane</keyword>
<feature type="transmembrane region" description="Helical" evidence="10">
    <location>
        <begin position="352"/>
        <end position="377"/>
    </location>
</feature>
<comment type="caution">
    <text evidence="10">Lacks conserved residue(s) required for the propagation of feature annotation.</text>
</comment>
<accession>A0A0B6ALU4</accession>
<dbReference type="GO" id="GO:0015386">
    <property type="term" value="F:potassium:proton antiporter activity"/>
    <property type="evidence" value="ECO:0007669"/>
    <property type="project" value="TreeGrafter"/>
</dbReference>
<comment type="similarity">
    <text evidence="10">Belongs to the monovalent cation:proton antiporter 1 (CPA1) transporter (TC 2.A.36) family.</text>
</comment>
<evidence type="ECO:0000256" key="7">
    <source>
        <dbReference type="ARBA" id="ARBA00023065"/>
    </source>
</evidence>
<dbReference type="KEGG" id="bmeg:BG04_5365"/>
<feature type="transmembrane region" description="Helical" evidence="10">
    <location>
        <begin position="84"/>
        <end position="107"/>
    </location>
</feature>
<dbReference type="GO" id="GO:0005886">
    <property type="term" value="C:plasma membrane"/>
    <property type="evidence" value="ECO:0007669"/>
    <property type="project" value="UniProtKB-SubCell"/>
</dbReference>
<evidence type="ECO:0000256" key="1">
    <source>
        <dbReference type="ARBA" id="ARBA00004651"/>
    </source>
</evidence>
<reference evidence="12 13" key="1">
    <citation type="journal article" date="2015" name="Genome Announc.">
        <title>Complete genome sequences for 35 biothreat assay-relevant bacillus species.</title>
        <authorList>
            <person name="Johnson S.L."/>
            <person name="Daligault H.E."/>
            <person name="Davenport K.W."/>
            <person name="Jaissle J."/>
            <person name="Frey K.G."/>
            <person name="Ladner J.T."/>
            <person name="Broomall S.M."/>
            <person name="Bishop-Lilly K.A."/>
            <person name="Bruce D.C."/>
            <person name="Gibbons H.S."/>
            <person name="Coyne S.R."/>
            <person name="Lo C.C."/>
            <person name="Meincke L."/>
            <person name="Munk A.C."/>
            <person name="Koroleva G.I."/>
            <person name="Rosenzweig C.N."/>
            <person name="Palacios G.F."/>
            <person name="Redden C.L."/>
            <person name="Minogue T.D."/>
            <person name="Chain P.S."/>
        </authorList>
    </citation>
    <scope>NUCLEOTIDE SEQUENCE [LARGE SCALE GENOMIC DNA]</scope>
    <source>
        <strain evidence="13">ATCC 14581 / DSM 32 / JCM 2506 / NBRC 15308 / NCIMB 9376 / NCTC 10342 / NRRL B-14308 / VKM B-512</strain>
    </source>
</reference>
<evidence type="ECO:0000256" key="8">
    <source>
        <dbReference type="ARBA" id="ARBA00023136"/>
    </source>
</evidence>
<feature type="transmembrane region" description="Helical" evidence="10">
    <location>
        <begin position="156"/>
        <end position="177"/>
    </location>
</feature>
<evidence type="ECO:0000256" key="4">
    <source>
        <dbReference type="ARBA" id="ARBA00022692"/>
    </source>
</evidence>
<feature type="transmembrane region" description="Helical" evidence="10">
    <location>
        <begin position="389"/>
        <end position="411"/>
    </location>
</feature>
<dbReference type="AlphaFoldDB" id="A0A0B6ALU4"/>
<dbReference type="PANTHER" id="PTHR10110:SF86">
    <property type="entry name" value="SODIUM_HYDROGEN EXCHANGER 7"/>
    <property type="match status" value="1"/>
</dbReference>
<evidence type="ECO:0000256" key="3">
    <source>
        <dbReference type="ARBA" id="ARBA00022475"/>
    </source>
</evidence>
<feature type="transmembrane region" description="Helical" evidence="10">
    <location>
        <begin position="183"/>
        <end position="204"/>
    </location>
</feature>
<feature type="domain" description="Cation/H+ exchanger transmembrane" evidence="11">
    <location>
        <begin position="10"/>
        <end position="412"/>
    </location>
</feature>
<dbReference type="HOGENOM" id="CLU_005912_6_2_9"/>